<keyword evidence="5" id="KW-0539">Nucleus</keyword>
<name>W6YUH7_COCMI</name>
<dbReference type="Pfam" id="PF08493">
    <property type="entry name" value="AflR"/>
    <property type="match status" value="1"/>
</dbReference>
<dbReference type="PROSITE" id="PS50048">
    <property type="entry name" value="ZN2_CY6_FUNGAL_2"/>
    <property type="match status" value="1"/>
</dbReference>
<dbReference type="GO" id="GO:0008270">
    <property type="term" value="F:zinc ion binding"/>
    <property type="evidence" value="ECO:0007669"/>
    <property type="project" value="InterPro"/>
</dbReference>
<dbReference type="GO" id="GO:0005634">
    <property type="term" value="C:nucleus"/>
    <property type="evidence" value="ECO:0007669"/>
    <property type="project" value="InterPro"/>
</dbReference>
<keyword evidence="1" id="KW-0479">Metal-binding</keyword>
<feature type="domain" description="Zn(2)-C6 fungal-type" evidence="7">
    <location>
        <begin position="14"/>
        <end position="44"/>
    </location>
</feature>
<evidence type="ECO:0000256" key="2">
    <source>
        <dbReference type="ARBA" id="ARBA00023015"/>
    </source>
</evidence>
<dbReference type="CDD" id="cd00067">
    <property type="entry name" value="GAL4"/>
    <property type="match status" value="1"/>
</dbReference>
<evidence type="ECO:0000313" key="8">
    <source>
        <dbReference type="EMBL" id="EUC41185.1"/>
    </source>
</evidence>
<dbReference type="OrthoDB" id="2328572at2759"/>
<dbReference type="Proteomes" id="UP000054032">
    <property type="component" value="Unassembled WGS sequence"/>
</dbReference>
<gene>
    <name evidence="8" type="ORF">COCMIDRAFT_9052</name>
</gene>
<evidence type="ECO:0000313" key="9">
    <source>
        <dbReference type="Proteomes" id="UP000054032"/>
    </source>
</evidence>
<evidence type="ECO:0000256" key="3">
    <source>
        <dbReference type="ARBA" id="ARBA00023125"/>
    </source>
</evidence>
<dbReference type="SMART" id="SM00066">
    <property type="entry name" value="GAL4"/>
    <property type="match status" value="1"/>
</dbReference>
<dbReference type="GO" id="GO:0000981">
    <property type="term" value="F:DNA-binding transcription factor activity, RNA polymerase II-specific"/>
    <property type="evidence" value="ECO:0007669"/>
    <property type="project" value="InterPro"/>
</dbReference>
<dbReference type="AlphaFoldDB" id="W6YUH7"/>
<dbReference type="RefSeq" id="XP_007692277.1">
    <property type="nucleotide sequence ID" value="XM_007694087.1"/>
</dbReference>
<dbReference type="Gene3D" id="4.10.240.10">
    <property type="entry name" value="Zn(2)-C6 fungal-type DNA-binding domain"/>
    <property type="match status" value="1"/>
</dbReference>
<dbReference type="SUPFAM" id="SSF57701">
    <property type="entry name" value="Zn2/Cys6 DNA-binding domain"/>
    <property type="match status" value="1"/>
</dbReference>
<dbReference type="InterPro" id="IPR001138">
    <property type="entry name" value="Zn2Cys6_DnaBD"/>
</dbReference>
<evidence type="ECO:0000256" key="1">
    <source>
        <dbReference type="ARBA" id="ARBA00022723"/>
    </source>
</evidence>
<keyword evidence="9" id="KW-1185">Reference proteome</keyword>
<dbReference type="KEGG" id="bor:COCMIDRAFT_9052"/>
<reference evidence="8 9" key="1">
    <citation type="journal article" date="2013" name="PLoS Genet.">
        <title>Comparative genome structure, secondary metabolite, and effector coding capacity across Cochliobolus pathogens.</title>
        <authorList>
            <person name="Condon B.J."/>
            <person name="Leng Y."/>
            <person name="Wu D."/>
            <person name="Bushley K.E."/>
            <person name="Ohm R.A."/>
            <person name="Otillar R."/>
            <person name="Martin J."/>
            <person name="Schackwitz W."/>
            <person name="Grimwood J."/>
            <person name="MohdZainudin N."/>
            <person name="Xue C."/>
            <person name="Wang R."/>
            <person name="Manning V.A."/>
            <person name="Dhillon B."/>
            <person name="Tu Z.J."/>
            <person name="Steffenson B.J."/>
            <person name="Salamov A."/>
            <person name="Sun H."/>
            <person name="Lowry S."/>
            <person name="LaButti K."/>
            <person name="Han J."/>
            <person name="Copeland A."/>
            <person name="Lindquist E."/>
            <person name="Barry K."/>
            <person name="Schmutz J."/>
            <person name="Baker S.E."/>
            <person name="Ciuffetti L.M."/>
            <person name="Grigoriev I.V."/>
            <person name="Zhong S."/>
            <person name="Turgeon B.G."/>
        </authorList>
    </citation>
    <scope>NUCLEOTIDE SEQUENCE [LARGE SCALE GENOMIC DNA]</scope>
    <source>
        <strain evidence="8 9">ATCC 44560</strain>
    </source>
</reference>
<dbReference type="PRINTS" id="PR00755">
    <property type="entry name" value="AFLATOXINBRP"/>
</dbReference>
<keyword evidence="2" id="KW-0805">Transcription regulation</keyword>
<dbReference type="PROSITE" id="PS00463">
    <property type="entry name" value="ZN2_CY6_FUNGAL_1"/>
    <property type="match status" value="1"/>
</dbReference>
<dbReference type="EMBL" id="KI964115">
    <property type="protein sequence ID" value="EUC41185.1"/>
    <property type="molecule type" value="Genomic_DNA"/>
</dbReference>
<dbReference type="InterPro" id="IPR013700">
    <property type="entry name" value="AflR"/>
</dbReference>
<feature type="compositionally biased region" description="Low complexity" evidence="6">
    <location>
        <begin position="237"/>
        <end position="248"/>
    </location>
</feature>
<evidence type="ECO:0000256" key="5">
    <source>
        <dbReference type="ARBA" id="ARBA00023242"/>
    </source>
</evidence>
<dbReference type="Pfam" id="PF00172">
    <property type="entry name" value="Zn_clus"/>
    <property type="match status" value="1"/>
</dbReference>
<evidence type="ECO:0000259" key="7">
    <source>
        <dbReference type="PROSITE" id="PS50048"/>
    </source>
</evidence>
<proteinExistence type="predicted"/>
<dbReference type="HOGENOM" id="CLU_031656_1_0_1"/>
<protein>
    <recommendedName>
        <fullName evidence="7">Zn(2)-C6 fungal-type domain-containing protein</fullName>
    </recommendedName>
</protein>
<feature type="region of interest" description="Disordered" evidence="6">
    <location>
        <begin position="237"/>
        <end position="257"/>
    </location>
</feature>
<dbReference type="STRING" id="930090.W6YUH7"/>
<keyword evidence="3" id="KW-0238">DNA-binding</keyword>
<keyword evidence="4" id="KW-0804">Transcription</keyword>
<dbReference type="GeneID" id="19127701"/>
<dbReference type="GO" id="GO:0003677">
    <property type="term" value="F:DNA binding"/>
    <property type="evidence" value="ECO:0007669"/>
    <property type="project" value="UniProtKB-KW"/>
</dbReference>
<dbReference type="PANTHER" id="PTHR31069">
    <property type="entry name" value="OLEATE-ACTIVATED TRANSCRIPTION FACTOR 1-RELATED"/>
    <property type="match status" value="1"/>
</dbReference>
<dbReference type="InterPro" id="IPR036864">
    <property type="entry name" value="Zn2-C6_fun-type_DNA-bd_sf"/>
</dbReference>
<evidence type="ECO:0000256" key="6">
    <source>
        <dbReference type="SAM" id="MobiDB-lite"/>
    </source>
</evidence>
<evidence type="ECO:0000256" key="4">
    <source>
        <dbReference type="ARBA" id="ARBA00023163"/>
    </source>
</evidence>
<dbReference type="InterPro" id="IPR050675">
    <property type="entry name" value="OAF3"/>
</dbReference>
<dbReference type="PANTHER" id="PTHR31069:SF31">
    <property type="entry name" value="MONODICTYPHENONE CLUSTER TRANSCRIPTION FACTOR-RELATED"/>
    <property type="match status" value="1"/>
</dbReference>
<dbReference type="eggNOG" id="ENOG502SUW5">
    <property type="taxonomic scope" value="Eukaryota"/>
</dbReference>
<sequence length="483" mass="51626">MSTQAQPRAQLRSTCNACADAKIGCTKEKPSCARCVRREETCVYAVIRRAGRPAVKKTKVTTDGPSTTQQSASAIDSGIQMPTPISATAGAQGPLAMAQAPDAVMIDQPLSSTSPQLSSDIFNASTPDFSDFSGQTWSGNSVLQMVPETTADDFDFLGSLTLPPDLDANPDPGLNHNDFDFSFTPCSIGIPDRQVLFPIEMPTAPMGAGQVSEHANLQQMPTTTKAKLGLVDWFSTSTSSTASGSPRSIPTPPLRRDSVLGQVAPSSLSNCGCSTKAHTVLRELVMDKQKSETHTLRQLEYVLSQNQTAMETTSAMLACPCAKDISSLFTLALVVFKTLGWYAAAASACHANTTNLQAGELGNRPSLTVRLSADGLPGYELDGEDGNHIVRQLVLSRLHQVQRVVKVLSQQLHAMAEREQRSRATGSGNGNGIDATVKDLLFDDNPFDQTTSQRLAQVLEASMRARLRDLSQALLTALRDGSP</sequence>
<dbReference type="GO" id="GO:0045122">
    <property type="term" value="P:aflatoxin biosynthetic process"/>
    <property type="evidence" value="ECO:0007669"/>
    <property type="project" value="InterPro"/>
</dbReference>
<organism evidence="8 9">
    <name type="scientific">Bipolaris oryzae ATCC 44560</name>
    <dbReference type="NCBI Taxonomy" id="930090"/>
    <lineage>
        <taxon>Eukaryota</taxon>
        <taxon>Fungi</taxon>
        <taxon>Dikarya</taxon>
        <taxon>Ascomycota</taxon>
        <taxon>Pezizomycotina</taxon>
        <taxon>Dothideomycetes</taxon>
        <taxon>Pleosporomycetidae</taxon>
        <taxon>Pleosporales</taxon>
        <taxon>Pleosporineae</taxon>
        <taxon>Pleosporaceae</taxon>
        <taxon>Bipolaris</taxon>
    </lineage>
</organism>
<accession>W6YUH7</accession>